<name>F8NM15_SERL9</name>
<dbReference type="InterPro" id="IPR021369">
    <property type="entry name" value="DUF2985"/>
</dbReference>
<feature type="compositionally biased region" description="Polar residues" evidence="1">
    <location>
        <begin position="59"/>
        <end position="70"/>
    </location>
</feature>
<evidence type="ECO:0000256" key="1">
    <source>
        <dbReference type="SAM" id="MobiDB-lite"/>
    </source>
</evidence>
<feature type="transmembrane region" description="Helical" evidence="2">
    <location>
        <begin position="345"/>
        <end position="369"/>
    </location>
</feature>
<dbReference type="HOGENOM" id="CLU_015848_2_0_1"/>
<dbReference type="Proteomes" id="UP000008064">
    <property type="component" value="Unassembled WGS sequence"/>
</dbReference>
<feature type="transmembrane region" description="Helical" evidence="2">
    <location>
        <begin position="235"/>
        <end position="258"/>
    </location>
</feature>
<dbReference type="PANTHER" id="PTHR35872">
    <property type="entry name" value="INTEGRAL MEMBRANE PROTEIN (AFU_ORTHOLOGUE AFUA_5G07110)"/>
    <property type="match status" value="1"/>
</dbReference>
<feature type="transmembrane region" description="Helical" evidence="2">
    <location>
        <begin position="375"/>
        <end position="398"/>
    </location>
</feature>
<dbReference type="KEGG" id="sla:SERLADRAFT_414059"/>
<feature type="region of interest" description="Disordered" evidence="1">
    <location>
        <begin position="51"/>
        <end position="78"/>
    </location>
</feature>
<evidence type="ECO:0000313" key="3">
    <source>
        <dbReference type="EMBL" id="EGO27803.1"/>
    </source>
</evidence>
<dbReference type="EMBL" id="GL945431">
    <property type="protein sequence ID" value="EGO27803.1"/>
    <property type="molecule type" value="Genomic_DNA"/>
</dbReference>
<protein>
    <submittedName>
        <fullName evidence="3">Uncharacterized protein</fullName>
    </submittedName>
</protein>
<keyword evidence="2" id="KW-0472">Membrane</keyword>
<dbReference type="GeneID" id="18813217"/>
<dbReference type="RefSeq" id="XP_007315894.1">
    <property type="nucleotide sequence ID" value="XM_007315832.1"/>
</dbReference>
<evidence type="ECO:0000256" key="2">
    <source>
        <dbReference type="SAM" id="Phobius"/>
    </source>
</evidence>
<dbReference type="PANTHER" id="PTHR35872:SF2">
    <property type="entry name" value="INTEGRAL MEMBRANE PROTEIN (AFU_ORTHOLOGUE AFUA_5G07110)"/>
    <property type="match status" value="1"/>
</dbReference>
<keyword evidence="2" id="KW-0812">Transmembrane</keyword>
<reference evidence="3" key="1">
    <citation type="submission" date="2011-04" db="EMBL/GenBank/DDBJ databases">
        <title>Evolution of plant cell wall degrading machinery underlies the functional diversity of forest fungi.</title>
        <authorList>
            <consortium name="US DOE Joint Genome Institute (JGI-PGF)"/>
            <person name="Eastwood D.C."/>
            <person name="Floudas D."/>
            <person name="Binder M."/>
            <person name="Majcherczyk A."/>
            <person name="Schneider P."/>
            <person name="Aerts A."/>
            <person name="Asiegbu F.O."/>
            <person name="Baker S.E."/>
            <person name="Barry K."/>
            <person name="Bendiksby M."/>
            <person name="Blumentritt M."/>
            <person name="Coutinho P.M."/>
            <person name="Cullen D."/>
            <person name="Cullen D."/>
            <person name="Gathman A."/>
            <person name="Goodell B."/>
            <person name="Henrissat B."/>
            <person name="Ihrmark K."/>
            <person name="Kauserud H."/>
            <person name="Kohler A."/>
            <person name="LaButti K."/>
            <person name="Lapidus A."/>
            <person name="Lavin J.L."/>
            <person name="Lee Y.-H."/>
            <person name="Lindquist E."/>
            <person name="Lilly W."/>
            <person name="Lucas S."/>
            <person name="Morin E."/>
            <person name="Murat C."/>
            <person name="Oguiza J.A."/>
            <person name="Park J."/>
            <person name="Pisabarro A.G."/>
            <person name="Riley R."/>
            <person name="Rosling A."/>
            <person name="Salamov A."/>
            <person name="Schmidt O."/>
            <person name="Schmutz J."/>
            <person name="Skrede I."/>
            <person name="Stenlid J."/>
            <person name="Wiebenga A."/>
            <person name="Xie X."/>
            <person name="Kues U."/>
            <person name="Hibbett D.S."/>
            <person name="Hoffmeister D."/>
            <person name="Hogberg N."/>
            <person name="Martin F."/>
            <person name="Grigoriev I.V."/>
            <person name="Watkinson S.C."/>
        </authorList>
    </citation>
    <scope>NUCLEOTIDE SEQUENCE</scope>
    <source>
        <strain evidence="3">S7.9</strain>
    </source>
</reference>
<accession>F8NM15</accession>
<dbReference type="OrthoDB" id="3365211at2759"/>
<sequence length="482" mass="54601">MSFLRLQISLRFMPQCKKPVPLVLQGHTNRDLEPVGQLPQESPLHFLVVRPSKGPRANRGSQLDIQTYPTSGDREPGVVDSALSLRSSDIDEGEDEHHHDDIVEHLDVIDPEIATVSNLINAANAILVPPSEFYSRKPVIVLSSPDHRRKTTDTEKGKGKESVTDFDDPLDRHVEDLLTRRAKFRRIMRGVWSFLKTPIGILVGIYGFLVVFWGAGLVVLLAKWINLHNDNTQGFWIEVASQIIDGLFSVTGIGLIPFRVLDTYRVYKIWNYKRKTRILREKAGLPQLYDPDDLPDPIYDPNYVHVLTEKQQQDLHYQQERFRESQTWYRPHGTETHRAFPINTALLICLFIDGNSIFQIILCGTMWGMNRFQRPAWSTGILIPASFLCGIVSAIYIWKGGQRTKRTEEVEQTLREVLAMEGLGTPALLESNQASGTLPGSTIVTQRNANDESVHEGRKRAEGNITIDEQMNIPTIPEASEL</sequence>
<dbReference type="Pfam" id="PF11204">
    <property type="entry name" value="DUF2985"/>
    <property type="match status" value="1"/>
</dbReference>
<feature type="transmembrane region" description="Helical" evidence="2">
    <location>
        <begin position="190"/>
        <end position="215"/>
    </location>
</feature>
<gene>
    <name evidence="3" type="ORF">SERLADRAFT_414059</name>
</gene>
<dbReference type="AlphaFoldDB" id="F8NM15"/>
<organism>
    <name type="scientific">Serpula lacrymans var. lacrymans (strain S7.9)</name>
    <name type="common">Dry rot fungus</name>
    <dbReference type="NCBI Taxonomy" id="578457"/>
    <lineage>
        <taxon>Eukaryota</taxon>
        <taxon>Fungi</taxon>
        <taxon>Dikarya</taxon>
        <taxon>Basidiomycota</taxon>
        <taxon>Agaricomycotina</taxon>
        <taxon>Agaricomycetes</taxon>
        <taxon>Agaricomycetidae</taxon>
        <taxon>Boletales</taxon>
        <taxon>Coniophorineae</taxon>
        <taxon>Serpulaceae</taxon>
        <taxon>Serpula</taxon>
    </lineage>
</organism>
<keyword evidence="2" id="KW-1133">Transmembrane helix</keyword>
<proteinExistence type="predicted"/>